<organism evidence="1 2">
    <name type="scientific">Aspergillus brasiliensis (strain CBS 101740 / IMI 381727 / IBT 21946)</name>
    <dbReference type="NCBI Taxonomy" id="767769"/>
    <lineage>
        <taxon>Eukaryota</taxon>
        <taxon>Fungi</taxon>
        <taxon>Dikarya</taxon>
        <taxon>Ascomycota</taxon>
        <taxon>Pezizomycotina</taxon>
        <taxon>Eurotiomycetes</taxon>
        <taxon>Eurotiomycetidae</taxon>
        <taxon>Eurotiales</taxon>
        <taxon>Aspergillaceae</taxon>
        <taxon>Aspergillus</taxon>
        <taxon>Aspergillus subgen. Circumdati</taxon>
    </lineage>
</organism>
<name>A0A1L9UQP9_ASPBC</name>
<protein>
    <submittedName>
        <fullName evidence="1">Uncharacterized protein</fullName>
    </submittedName>
</protein>
<evidence type="ECO:0000313" key="1">
    <source>
        <dbReference type="EMBL" id="OJJ74015.1"/>
    </source>
</evidence>
<evidence type="ECO:0000313" key="2">
    <source>
        <dbReference type="Proteomes" id="UP000184499"/>
    </source>
</evidence>
<proteinExistence type="predicted"/>
<dbReference type="AlphaFoldDB" id="A0A1L9UQP9"/>
<dbReference type="RefSeq" id="XP_067481263.1">
    <property type="nucleotide sequence ID" value="XM_067622626.1"/>
</dbReference>
<gene>
    <name evidence="1" type="ORF">ASPBRDRAFT_29168</name>
</gene>
<dbReference type="Proteomes" id="UP000184499">
    <property type="component" value="Unassembled WGS sequence"/>
</dbReference>
<accession>A0A1L9UQP9</accession>
<dbReference type="GeneID" id="93575114"/>
<sequence>MALHGEFIWVWNDPLLHGSSLPEPMVTQISVAHVFAVTASENVHTVLFWHPGAIAITKIGHSLGGEPFTPTLINQARHPIHRTLRQGYLSSRRASLEIEKQCRARLFHQTSVLVNCGCQHDNIELSLRGQGDKTASSMIDRDYTCLMLAWWSVWKTLAKQISEAACAKILHEGQSD</sequence>
<dbReference type="VEuPathDB" id="FungiDB:ASPBRDRAFT_29168"/>
<dbReference type="EMBL" id="KV878682">
    <property type="protein sequence ID" value="OJJ74015.1"/>
    <property type="molecule type" value="Genomic_DNA"/>
</dbReference>
<keyword evidence="2" id="KW-1185">Reference proteome</keyword>
<reference evidence="2" key="1">
    <citation type="journal article" date="2017" name="Genome Biol.">
        <title>Comparative genomics reveals high biological diversity and specific adaptations in the industrially and medically important fungal genus Aspergillus.</title>
        <authorList>
            <person name="de Vries R.P."/>
            <person name="Riley R."/>
            <person name="Wiebenga A."/>
            <person name="Aguilar-Osorio G."/>
            <person name="Amillis S."/>
            <person name="Uchima C.A."/>
            <person name="Anderluh G."/>
            <person name="Asadollahi M."/>
            <person name="Askin M."/>
            <person name="Barry K."/>
            <person name="Battaglia E."/>
            <person name="Bayram O."/>
            <person name="Benocci T."/>
            <person name="Braus-Stromeyer S.A."/>
            <person name="Caldana C."/>
            <person name="Canovas D."/>
            <person name="Cerqueira G.C."/>
            <person name="Chen F."/>
            <person name="Chen W."/>
            <person name="Choi C."/>
            <person name="Clum A."/>
            <person name="Dos Santos R.A."/>
            <person name="Damasio A.R."/>
            <person name="Diallinas G."/>
            <person name="Emri T."/>
            <person name="Fekete E."/>
            <person name="Flipphi M."/>
            <person name="Freyberg S."/>
            <person name="Gallo A."/>
            <person name="Gournas C."/>
            <person name="Habgood R."/>
            <person name="Hainaut M."/>
            <person name="Harispe M.L."/>
            <person name="Henrissat B."/>
            <person name="Hilden K.S."/>
            <person name="Hope R."/>
            <person name="Hossain A."/>
            <person name="Karabika E."/>
            <person name="Karaffa L."/>
            <person name="Karanyi Z."/>
            <person name="Krasevec N."/>
            <person name="Kuo A."/>
            <person name="Kusch H."/>
            <person name="LaButti K."/>
            <person name="Lagendijk E.L."/>
            <person name="Lapidus A."/>
            <person name="Levasseur A."/>
            <person name="Lindquist E."/>
            <person name="Lipzen A."/>
            <person name="Logrieco A.F."/>
            <person name="MacCabe A."/>
            <person name="Maekelae M.R."/>
            <person name="Malavazi I."/>
            <person name="Melin P."/>
            <person name="Meyer V."/>
            <person name="Mielnichuk N."/>
            <person name="Miskei M."/>
            <person name="Molnar A.P."/>
            <person name="Mule G."/>
            <person name="Ngan C.Y."/>
            <person name="Orejas M."/>
            <person name="Orosz E."/>
            <person name="Ouedraogo J.P."/>
            <person name="Overkamp K.M."/>
            <person name="Park H.-S."/>
            <person name="Perrone G."/>
            <person name="Piumi F."/>
            <person name="Punt P.J."/>
            <person name="Ram A.F."/>
            <person name="Ramon A."/>
            <person name="Rauscher S."/>
            <person name="Record E."/>
            <person name="Riano-Pachon D.M."/>
            <person name="Robert V."/>
            <person name="Roehrig J."/>
            <person name="Ruller R."/>
            <person name="Salamov A."/>
            <person name="Salih N.S."/>
            <person name="Samson R.A."/>
            <person name="Sandor E."/>
            <person name="Sanguinetti M."/>
            <person name="Schuetze T."/>
            <person name="Sepcic K."/>
            <person name="Shelest E."/>
            <person name="Sherlock G."/>
            <person name="Sophianopoulou V."/>
            <person name="Squina F.M."/>
            <person name="Sun H."/>
            <person name="Susca A."/>
            <person name="Todd R.B."/>
            <person name="Tsang A."/>
            <person name="Unkles S.E."/>
            <person name="van de Wiele N."/>
            <person name="van Rossen-Uffink D."/>
            <person name="Oliveira J.V."/>
            <person name="Vesth T.C."/>
            <person name="Visser J."/>
            <person name="Yu J.-H."/>
            <person name="Zhou M."/>
            <person name="Andersen M.R."/>
            <person name="Archer D.B."/>
            <person name="Baker S.E."/>
            <person name="Benoit I."/>
            <person name="Brakhage A.A."/>
            <person name="Braus G.H."/>
            <person name="Fischer R."/>
            <person name="Frisvad J.C."/>
            <person name="Goldman G.H."/>
            <person name="Houbraken J."/>
            <person name="Oakley B."/>
            <person name="Pocsi I."/>
            <person name="Scazzocchio C."/>
            <person name="Seiboth B."/>
            <person name="vanKuyk P.A."/>
            <person name="Wortman J."/>
            <person name="Dyer P.S."/>
            <person name="Grigoriev I.V."/>
        </authorList>
    </citation>
    <scope>NUCLEOTIDE SEQUENCE [LARGE SCALE GENOMIC DNA]</scope>
    <source>
        <strain evidence="2">CBS 101740 / IMI 381727 / IBT 21946</strain>
    </source>
</reference>